<name>A0ABX1N6U1_9RHOO</name>
<dbReference type="PANTHER" id="PTHR43155:SF2">
    <property type="entry name" value="CYCLIC DI-GMP PHOSPHODIESTERASE PA4108"/>
    <property type="match status" value="1"/>
</dbReference>
<dbReference type="InterPro" id="IPR037522">
    <property type="entry name" value="HD_GYP_dom"/>
</dbReference>
<feature type="domain" description="HD-GYP" evidence="1">
    <location>
        <begin position="106"/>
        <end position="302"/>
    </location>
</feature>
<comment type="caution">
    <text evidence="2">The sequence shown here is derived from an EMBL/GenBank/DDBJ whole genome shotgun (WGS) entry which is preliminary data.</text>
</comment>
<dbReference type="Pfam" id="PF13487">
    <property type="entry name" value="HD_5"/>
    <property type="match status" value="1"/>
</dbReference>
<evidence type="ECO:0000259" key="1">
    <source>
        <dbReference type="PROSITE" id="PS51832"/>
    </source>
</evidence>
<dbReference type="SUPFAM" id="SSF109604">
    <property type="entry name" value="HD-domain/PDEase-like"/>
    <property type="match status" value="1"/>
</dbReference>
<accession>A0ABX1N6U1</accession>
<dbReference type="EMBL" id="WTVH01000042">
    <property type="protein sequence ID" value="NMF94975.1"/>
    <property type="molecule type" value="Genomic_DNA"/>
</dbReference>
<gene>
    <name evidence="2" type="ORF">GO608_16810</name>
</gene>
<dbReference type="PROSITE" id="PS51832">
    <property type="entry name" value="HD_GYP"/>
    <property type="match status" value="1"/>
</dbReference>
<dbReference type="CDD" id="cd00077">
    <property type="entry name" value="HDc"/>
    <property type="match status" value="1"/>
</dbReference>
<dbReference type="Proteomes" id="UP000601990">
    <property type="component" value="Unassembled WGS sequence"/>
</dbReference>
<organism evidence="2 3">
    <name type="scientific">Aromatoleum buckelii</name>
    <dbReference type="NCBI Taxonomy" id="200254"/>
    <lineage>
        <taxon>Bacteria</taxon>
        <taxon>Pseudomonadati</taxon>
        <taxon>Pseudomonadota</taxon>
        <taxon>Betaproteobacteria</taxon>
        <taxon>Rhodocyclales</taxon>
        <taxon>Rhodocyclaceae</taxon>
        <taxon>Aromatoleum</taxon>
    </lineage>
</organism>
<evidence type="ECO:0000313" key="3">
    <source>
        <dbReference type="Proteomes" id="UP000601990"/>
    </source>
</evidence>
<proteinExistence type="predicted"/>
<sequence length="425" mass="45799">MLFNSVNRHCLHNIVQLAQTHTVEAAEDIFDERGIKLWAKGRPVSADLQEKLLRRKLAKPLEATLAVEGAVAFSNVVDACRAQAEDNPLFARFASRDALALLGGLRTIPLPQPLRLLLTTAHANGNRSFGHALATILVCACIATRLNASEHDAQTLLTAALLHDLGEMYIHPDYLSGSQQLRPHDWKHVASHPRIGQLLIQELTTLPAAIGLCVAHHHERLDGSGYPNQLERSKLHRLGGWLAVAETVGAILSGGHPGAPLRAALALRLVPEEFDRDAVAAVTQALRKDGDSFGEDDCQGGADTHATHARLDRAITRAEDLHASLDTPFARQSVAMALQQLHNLEKSLRATGAAEAASLGEELDRQLVAESSQVAREIDWRMRSLARNLYLRAETHADGADLALLAPLIETLDDASPAGAAAASA</sequence>
<dbReference type="Gene3D" id="1.10.3210.10">
    <property type="entry name" value="Hypothetical protein af1432"/>
    <property type="match status" value="1"/>
</dbReference>
<evidence type="ECO:0000313" key="2">
    <source>
        <dbReference type="EMBL" id="NMF94975.1"/>
    </source>
</evidence>
<reference evidence="2" key="1">
    <citation type="submission" date="2019-12" db="EMBL/GenBank/DDBJ databases">
        <title>Comparative genomics gives insights into the taxonomy of the Azoarcus-Aromatoleum group and reveals separate origins of nif in the plant-associated Azoarcus and non-plant-associated Aromatoleum sub-groups.</title>
        <authorList>
            <person name="Lafos M."/>
            <person name="Maluk M."/>
            <person name="Batista M."/>
            <person name="Junghare M."/>
            <person name="Carmona M."/>
            <person name="Faoro H."/>
            <person name="Cruz L.M."/>
            <person name="Battistoni F."/>
            <person name="De Souza E."/>
            <person name="Pedrosa F."/>
            <person name="Chen W.-M."/>
            <person name="Poole P.S."/>
            <person name="Dixon R.A."/>
            <person name="James E.K."/>
        </authorList>
    </citation>
    <scope>NUCLEOTIDE SEQUENCE</scope>
    <source>
        <strain evidence="2">U120</strain>
    </source>
</reference>
<dbReference type="InterPro" id="IPR003607">
    <property type="entry name" value="HD/PDEase_dom"/>
</dbReference>
<keyword evidence="3" id="KW-1185">Reference proteome</keyword>
<dbReference type="PANTHER" id="PTHR43155">
    <property type="entry name" value="CYCLIC DI-GMP PHOSPHODIESTERASE PA4108-RELATED"/>
    <property type="match status" value="1"/>
</dbReference>
<protein>
    <submittedName>
        <fullName evidence="2">HD domain-containing protein</fullName>
    </submittedName>
</protein>
<dbReference type="RefSeq" id="WP_169200190.1">
    <property type="nucleotide sequence ID" value="NZ_WTVH02000010.1"/>
</dbReference>